<protein>
    <submittedName>
        <fullName evidence="1">Uncharacterized protein</fullName>
    </submittedName>
</protein>
<organism evidence="1 2">
    <name type="scientific">Psychracetigena formicireducens</name>
    <dbReference type="NCBI Taxonomy" id="2986056"/>
    <lineage>
        <taxon>Bacteria</taxon>
        <taxon>Bacillati</taxon>
        <taxon>Candidatus Lithacetigenota</taxon>
        <taxon>Candidatus Psychracetigena</taxon>
    </lineage>
</organism>
<dbReference type="EMBL" id="QLTW01000409">
    <property type="protein sequence ID" value="MBT9146249.1"/>
    <property type="molecule type" value="Genomic_DNA"/>
</dbReference>
<proteinExistence type="predicted"/>
<name>A0A9E2F267_PSYF1</name>
<evidence type="ECO:0000313" key="2">
    <source>
        <dbReference type="Proteomes" id="UP000811545"/>
    </source>
</evidence>
<dbReference type="AlphaFoldDB" id="A0A9E2F267"/>
<sequence>MTEYKFPIVEDINLEELAGRKADIRTRGSLSIPKMKGWRIGAGNKSVRADAEQGLWLGHEQFVNAPFRVNVNGTLSCTGVIIRGTLNADDLVLGTLTGRRIRTSGTGSRVELIEGSSPSLPNSLVFYNLHGGVVGDIRGGDTWTILSGTYIFPSGTGVNPACVWEGPLGFRSLEVWKSSLRTRDITPLDTVNDLGSSVSRWRDIHLSQDCFVGRNIRITPQTGGTPAAGTLMFQSGTNRLLCHDGTAWRTISWV</sequence>
<reference evidence="1 2" key="1">
    <citation type="journal article" date="2021" name="bioRxiv">
        <title>Unique metabolic strategies in Hadean analogues reveal hints for primordial physiology.</title>
        <authorList>
            <person name="Nobu M.K."/>
            <person name="Nakai R."/>
            <person name="Tamazawa S."/>
            <person name="Mori H."/>
            <person name="Toyoda A."/>
            <person name="Ijiri A."/>
            <person name="Suzuki S."/>
            <person name="Kurokawa K."/>
            <person name="Kamagata Y."/>
            <person name="Tamaki H."/>
        </authorList>
    </citation>
    <scope>NUCLEOTIDE SEQUENCE [LARGE SCALE GENOMIC DNA]</scope>
    <source>
        <strain evidence="1">BS525</strain>
    </source>
</reference>
<gene>
    <name evidence="1" type="ORF">DDT42_02131</name>
</gene>
<accession>A0A9E2F267</accession>
<evidence type="ECO:0000313" key="1">
    <source>
        <dbReference type="EMBL" id="MBT9146249.1"/>
    </source>
</evidence>
<dbReference type="Proteomes" id="UP000811545">
    <property type="component" value="Unassembled WGS sequence"/>
</dbReference>
<comment type="caution">
    <text evidence="1">The sequence shown here is derived from an EMBL/GenBank/DDBJ whole genome shotgun (WGS) entry which is preliminary data.</text>
</comment>